<evidence type="ECO:0000256" key="1">
    <source>
        <dbReference type="SAM" id="MobiDB-lite"/>
    </source>
</evidence>
<feature type="region of interest" description="Disordered" evidence="1">
    <location>
        <begin position="1"/>
        <end position="64"/>
    </location>
</feature>
<protein>
    <recommendedName>
        <fullName evidence="2">Myb-like domain-containing protein</fullName>
    </recommendedName>
</protein>
<dbReference type="PANTHER" id="PTHR45224">
    <property type="entry name" value="OS01G0527900 PROTEIN-RELATED"/>
    <property type="match status" value="1"/>
</dbReference>
<evidence type="ECO:0000313" key="3">
    <source>
        <dbReference type="EMBL" id="JAD69941.1"/>
    </source>
</evidence>
<feature type="compositionally biased region" description="Low complexity" evidence="1">
    <location>
        <begin position="10"/>
        <end position="39"/>
    </location>
</feature>
<dbReference type="EMBL" id="GBRH01227954">
    <property type="protein sequence ID" value="JAD69941.1"/>
    <property type="molecule type" value="Transcribed_RNA"/>
</dbReference>
<evidence type="ECO:0000259" key="2">
    <source>
        <dbReference type="PROSITE" id="PS50090"/>
    </source>
</evidence>
<reference evidence="3" key="2">
    <citation type="journal article" date="2015" name="Data Brief">
        <title>Shoot transcriptome of the giant reed, Arundo donax.</title>
        <authorList>
            <person name="Barrero R.A."/>
            <person name="Guerrero F.D."/>
            <person name="Moolhuijzen P."/>
            <person name="Goolsby J.A."/>
            <person name="Tidwell J."/>
            <person name="Bellgard S.E."/>
            <person name="Bellgard M.I."/>
        </authorList>
    </citation>
    <scope>NUCLEOTIDE SEQUENCE</scope>
    <source>
        <tissue evidence="3">Shoot tissue taken approximately 20 cm above the soil surface</tissue>
    </source>
</reference>
<dbReference type="AlphaFoldDB" id="A0A0A9C2Y8"/>
<accession>A0A0A9C2Y8</accession>
<name>A0A0A9C2Y8_ARUDO</name>
<reference evidence="3" key="1">
    <citation type="submission" date="2014-09" db="EMBL/GenBank/DDBJ databases">
        <authorList>
            <person name="Magalhaes I.L.F."/>
            <person name="Oliveira U."/>
            <person name="Santos F.R."/>
            <person name="Vidigal T.H.D.A."/>
            <person name="Brescovit A.D."/>
            <person name="Santos A.J."/>
        </authorList>
    </citation>
    <scope>NUCLEOTIDE SEQUENCE</scope>
    <source>
        <tissue evidence="3">Shoot tissue taken approximately 20 cm above the soil surface</tissue>
    </source>
</reference>
<proteinExistence type="predicted"/>
<dbReference type="InterPro" id="IPR001005">
    <property type="entry name" value="SANT/Myb"/>
</dbReference>
<dbReference type="PANTHER" id="PTHR45224:SF16">
    <property type="entry name" value="OS01G0527900 PROTEIN"/>
    <property type="match status" value="1"/>
</dbReference>
<dbReference type="PROSITE" id="PS50090">
    <property type="entry name" value="MYB_LIKE"/>
    <property type="match status" value="1"/>
</dbReference>
<feature type="domain" description="Myb-like" evidence="2">
    <location>
        <begin position="59"/>
        <end position="128"/>
    </location>
</feature>
<organism evidence="3">
    <name type="scientific">Arundo donax</name>
    <name type="common">Giant reed</name>
    <name type="synonym">Donax arundinaceus</name>
    <dbReference type="NCBI Taxonomy" id="35708"/>
    <lineage>
        <taxon>Eukaryota</taxon>
        <taxon>Viridiplantae</taxon>
        <taxon>Streptophyta</taxon>
        <taxon>Embryophyta</taxon>
        <taxon>Tracheophyta</taxon>
        <taxon>Spermatophyta</taxon>
        <taxon>Magnoliopsida</taxon>
        <taxon>Liliopsida</taxon>
        <taxon>Poales</taxon>
        <taxon>Poaceae</taxon>
        <taxon>PACMAD clade</taxon>
        <taxon>Arundinoideae</taxon>
        <taxon>Arundineae</taxon>
        <taxon>Arundo</taxon>
    </lineage>
</organism>
<sequence>MAGDPSSPVGSAAFFGSTGGSSSRGDESSPASPISIPQPLYGGPVINEEQSESSPEEAKQNSARRYWSEEENLRLVSAWLNISNDPIGGNDKKYDHYWKEVTKEYNKYSPRDRRRSILQCKNHWNRYAPLVTKFNSCWNRMKSAHGSGESDDQEMERAHALYKSENYQKQFLFEYWWRVIKDEPKWGRVYPV</sequence>